<evidence type="ECO:0000313" key="4">
    <source>
        <dbReference type="EMBL" id="BBH92349.1"/>
    </source>
</evidence>
<evidence type="ECO:0000259" key="1">
    <source>
        <dbReference type="Pfam" id="PF01968"/>
    </source>
</evidence>
<feature type="domain" description="Acetophenone carboxylase-like C-terminal" evidence="3">
    <location>
        <begin position="488"/>
        <end position="658"/>
    </location>
</feature>
<reference evidence="4" key="1">
    <citation type="submission" date="2018-12" db="EMBL/GenBank/DDBJ databases">
        <title>Novel natural products biosynthetic potential of the class Ktedonobacteria.</title>
        <authorList>
            <person name="Zheng Y."/>
            <person name="Saitou A."/>
            <person name="Wang C.M."/>
            <person name="Toyoda A."/>
            <person name="Minakuchi Y."/>
            <person name="Sekiguchi Y."/>
            <person name="Ueda K."/>
            <person name="Takano H."/>
            <person name="Sakai Y."/>
            <person name="Yokota A."/>
            <person name="Yabe S."/>
        </authorList>
    </citation>
    <scope>NUCLEOTIDE SEQUENCE</scope>
    <source>
        <strain evidence="4">A3-2</strain>
    </source>
</reference>
<feature type="domain" description="Hydantoinase A/oxoprolinase" evidence="1">
    <location>
        <begin position="195"/>
        <end position="477"/>
    </location>
</feature>
<sequence>MTAILAGVDTGGTFTDLVLFQEGRLRVHKVFSTPHDPSQAILEGLQELGALPRLRTLVHGSTVATNAVLEGKGARTGLITTAGFRDVLEIGRQTRPSLYNLRVQKVPPLVPRERRVEVVERLNERGEVLIPLDERSLEEALTTLAREEVEAVAVVLLFSFANPAHERRVAEAARQRGWYVSASAEVLPEFREYERTSTLVLNAYVGPLIDRYLGQLEQALPAGTGLRIMQSNGGSISSAMARREAARTLLSGPAAGVVGARFVARASGIERLIALDIGGTSTDVALVDGAITETTDGRIGGHPTKLPMIDIHTVGAGGGSLAWFDLGGALRVGPRSAGAVPGPAAYGRGGTEATVTDAHVVLGRLLPEAFLGGSRRLDVALARQAVGRIAERLSTSLEEAALGIVRIANANMEAAIRLISVERGLDPRHFTLVAFGGAGPLHACELAAALSIPRVLIPAAPGVLSALGMLVADVLKDYVRTLMLPIDQEQAQATIAATLQALEEQGRSDLLREGFAPEQIQIERYLDLRYVGQSYELTIPFEGHCARAAQQFHLAHERRFGYSDPNEPVQVVNVRLKARGLVEPPVLERQPLQPEAVAQPLERRRVIFAGEGGPVAHEAAIYERGGLVPGVQFAGPAIVTQYDTTTVVPPGWRARVDAVGNLLIELAGDGPARAQHGQQQREAAAPATRTAQVRLAEEEMHAW</sequence>
<evidence type="ECO:0000259" key="3">
    <source>
        <dbReference type="Pfam" id="PF19278"/>
    </source>
</evidence>
<dbReference type="AlphaFoldDB" id="A0A455SZ34"/>
<dbReference type="InterPro" id="IPR049517">
    <property type="entry name" value="ACX-like_C"/>
</dbReference>
<dbReference type="EMBL" id="AP019377">
    <property type="protein sequence ID" value="BBH92349.1"/>
    <property type="molecule type" value="Genomic_DNA"/>
</dbReference>
<dbReference type="Pfam" id="PF05378">
    <property type="entry name" value="Hydant_A_N"/>
    <property type="match status" value="1"/>
</dbReference>
<feature type="domain" description="Hydantoinase/oxoprolinase N-terminal" evidence="2">
    <location>
        <begin position="7"/>
        <end position="176"/>
    </location>
</feature>
<name>A0A455SZ34_9CHLR</name>
<dbReference type="InterPro" id="IPR008040">
    <property type="entry name" value="Hydant_A_N"/>
</dbReference>
<protein>
    <submittedName>
        <fullName evidence="4">N-methylhydantoinase A</fullName>
    </submittedName>
</protein>
<dbReference type="Pfam" id="PF01968">
    <property type="entry name" value="Hydantoinase_A"/>
    <property type="match status" value="1"/>
</dbReference>
<evidence type="ECO:0000259" key="2">
    <source>
        <dbReference type="Pfam" id="PF05378"/>
    </source>
</evidence>
<dbReference type="InterPro" id="IPR002821">
    <property type="entry name" value="Hydantoinase_A"/>
</dbReference>
<dbReference type="GO" id="GO:0006749">
    <property type="term" value="P:glutathione metabolic process"/>
    <property type="evidence" value="ECO:0007669"/>
    <property type="project" value="TreeGrafter"/>
</dbReference>
<dbReference type="Pfam" id="PF19278">
    <property type="entry name" value="Hydant_A_C"/>
    <property type="match status" value="1"/>
</dbReference>
<dbReference type="GO" id="GO:0005829">
    <property type="term" value="C:cytosol"/>
    <property type="evidence" value="ECO:0007669"/>
    <property type="project" value="TreeGrafter"/>
</dbReference>
<proteinExistence type="predicted"/>
<dbReference type="PANTHER" id="PTHR11365:SF23">
    <property type="entry name" value="HYPOTHETICAL 5-OXOPROLINASE (EUROFUNG)-RELATED"/>
    <property type="match status" value="1"/>
</dbReference>
<dbReference type="PANTHER" id="PTHR11365">
    <property type="entry name" value="5-OXOPROLINASE RELATED"/>
    <property type="match status" value="1"/>
</dbReference>
<organism evidence="4">
    <name type="scientific">Thermogemmatispora argillosa</name>
    <dbReference type="NCBI Taxonomy" id="2045280"/>
    <lineage>
        <taxon>Bacteria</taxon>
        <taxon>Bacillati</taxon>
        <taxon>Chloroflexota</taxon>
        <taxon>Ktedonobacteria</taxon>
        <taxon>Thermogemmatisporales</taxon>
        <taxon>Thermogemmatisporaceae</taxon>
        <taxon>Thermogemmatispora</taxon>
    </lineage>
</organism>
<gene>
    <name evidence="4" type="primary">hyuA</name>
    <name evidence="4" type="ORF">KTA_05480</name>
</gene>
<dbReference type="GO" id="GO:0017168">
    <property type="term" value="F:5-oxoprolinase (ATP-hydrolyzing) activity"/>
    <property type="evidence" value="ECO:0007669"/>
    <property type="project" value="TreeGrafter"/>
</dbReference>
<dbReference type="InterPro" id="IPR045079">
    <property type="entry name" value="Oxoprolinase-like"/>
</dbReference>
<accession>A0A455SZ34</accession>